<proteinExistence type="predicted"/>
<feature type="compositionally biased region" description="Polar residues" evidence="1">
    <location>
        <begin position="68"/>
        <end position="79"/>
    </location>
</feature>
<evidence type="ECO:0000313" key="3">
    <source>
        <dbReference type="Proteomes" id="UP001063166"/>
    </source>
</evidence>
<dbReference type="AlphaFoldDB" id="A0A9P3UMA0"/>
<evidence type="ECO:0000256" key="1">
    <source>
        <dbReference type="SAM" id="MobiDB-lite"/>
    </source>
</evidence>
<gene>
    <name evidence="2" type="ORF">LshimejAT787_0503180</name>
</gene>
<feature type="region of interest" description="Disordered" evidence="1">
    <location>
        <begin position="68"/>
        <end position="90"/>
    </location>
</feature>
<organism evidence="2 3">
    <name type="scientific">Lyophyllum shimeji</name>
    <name type="common">Hon-shimeji</name>
    <name type="synonym">Tricholoma shimeji</name>
    <dbReference type="NCBI Taxonomy" id="47721"/>
    <lineage>
        <taxon>Eukaryota</taxon>
        <taxon>Fungi</taxon>
        <taxon>Dikarya</taxon>
        <taxon>Basidiomycota</taxon>
        <taxon>Agaricomycotina</taxon>
        <taxon>Agaricomycetes</taxon>
        <taxon>Agaricomycetidae</taxon>
        <taxon>Agaricales</taxon>
        <taxon>Tricholomatineae</taxon>
        <taxon>Lyophyllaceae</taxon>
        <taxon>Lyophyllum</taxon>
    </lineage>
</organism>
<keyword evidence="3" id="KW-1185">Reference proteome</keyword>
<dbReference type="Proteomes" id="UP001063166">
    <property type="component" value="Unassembled WGS sequence"/>
</dbReference>
<protein>
    <submittedName>
        <fullName evidence="2">Uncharacterized protein</fullName>
    </submittedName>
</protein>
<evidence type="ECO:0000313" key="2">
    <source>
        <dbReference type="EMBL" id="GLB38453.1"/>
    </source>
</evidence>
<sequence length="90" mass="10006">MVYVLEAQGSGSFDDSLVVMDFDFGWGICYASSKYNMTRFQNLWNQFQFERAIGPSIGPALGSRLNSDAKFNSSSSTDSKNGRKHLRPVA</sequence>
<accession>A0A9P3UMA0</accession>
<reference evidence="2" key="1">
    <citation type="submission" date="2022-07" db="EMBL/GenBank/DDBJ databases">
        <title>The genome of Lyophyllum shimeji provides insight into the initial evolution of ectomycorrhizal fungal genome.</title>
        <authorList>
            <person name="Kobayashi Y."/>
            <person name="Shibata T."/>
            <person name="Hirakawa H."/>
            <person name="Shigenobu S."/>
            <person name="Nishiyama T."/>
            <person name="Yamada A."/>
            <person name="Hasebe M."/>
            <person name="Kawaguchi M."/>
        </authorList>
    </citation>
    <scope>NUCLEOTIDE SEQUENCE</scope>
    <source>
        <strain evidence="2">AT787</strain>
    </source>
</reference>
<name>A0A9P3UMA0_LYOSH</name>
<dbReference type="EMBL" id="BRPK01000005">
    <property type="protein sequence ID" value="GLB38453.1"/>
    <property type="molecule type" value="Genomic_DNA"/>
</dbReference>
<comment type="caution">
    <text evidence="2">The sequence shown here is derived from an EMBL/GenBank/DDBJ whole genome shotgun (WGS) entry which is preliminary data.</text>
</comment>